<dbReference type="InterPro" id="IPR036388">
    <property type="entry name" value="WH-like_DNA-bd_sf"/>
</dbReference>
<dbReference type="PANTHER" id="PTHR33602">
    <property type="entry name" value="REGULATORY PROTEIN RECX FAMILY PROTEIN"/>
    <property type="match status" value="1"/>
</dbReference>
<dbReference type="InterPro" id="IPR053924">
    <property type="entry name" value="RecX_HTH_2nd"/>
</dbReference>
<dbReference type="AlphaFoldDB" id="A0A3S0RAM6"/>
<organism evidence="7 8">
    <name type="scientific">Prevotella koreensis</name>
    <dbReference type="NCBI Taxonomy" id="2490854"/>
    <lineage>
        <taxon>Bacteria</taxon>
        <taxon>Pseudomonadati</taxon>
        <taxon>Bacteroidota</taxon>
        <taxon>Bacteroidia</taxon>
        <taxon>Bacteroidales</taxon>
        <taxon>Prevotellaceae</taxon>
        <taxon>Prevotella</taxon>
    </lineage>
</organism>
<dbReference type="PANTHER" id="PTHR33602:SF1">
    <property type="entry name" value="REGULATORY PROTEIN RECX FAMILY PROTEIN"/>
    <property type="match status" value="1"/>
</dbReference>
<dbReference type="GO" id="GO:0006282">
    <property type="term" value="P:regulation of DNA repair"/>
    <property type="evidence" value="ECO:0007669"/>
    <property type="project" value="InterPro"/>
</dbReference>
<dbReference type="InterPro" id="IPR053925">
    <property type="entry name" value="RecX_HTH_3rd"/>
</dbReference>
<dbReference type="EMBL" id="RYYU01000001">
    <property type="protein sequence ID" value="RUL59447.1"/>
    <property type="molecule type" value="Genomic_DNA"/>
</dbReference>
<comment type="caution">
    <text evidence="7">The sequence shown here is derived from an EMBL/GenBank/DDBJ whole genome shotgun (WGS) entry which is preliminary data.</text>
</comment>
<comment type="subcellular location">
    <subcellularLocation>
        <location evidence="1">Cytoplasm</location>
    </subcellularLocation>
</comment>
<evidence type="ECO:0000256" key="2">
    <source>
        <dbReference type="ARBA" id="ARBA00009695"/>
    </source>
</evidence>
<evidence type="ECO:0000313" key="7">
    <source>
        <dbReference type="EMBL" id="RUL59447.1"/>
    </source>
</evidence>
<reference evidence="7 8" key="1">
    <citation type="submission" date="2018-12" db="EMBL/GenBank/DDBJ databases">
        <title>Genome sequencing of Prevotella sp. KCOM 3155 (= JS262).</title>
        <authorList>
            <person name="Kook J.-K."/>
            <person name="Park S.-N."/>
            <person name="Lim Y.K."/>
        </authorList>
    </citation>
    <scope>NUCLEOTIDE SEQUENCE [LARGE SCALE GENOMIC DNA]</scope>
    <source>
        <strain evidence="7 8">KCOM 3155</strain>
    </source>
</reference>
<evidence type="ECO:0000313" key="8">
    <source>
        <dbReference type="Proteomes" id="UP000278983"/>
    </source>
</evidence>
<proteinExistence type="inferred from homology"/>
<evidence type="ECO:0000259" key="6">
    <source>
        <dbReference type="Pfam" id="PF21981"/>
    </source>
</evidence>
<dbReference type="OrthoDB" id="1523826at2"/>
<dbReference type="Pfam" id="PF02631">
    <property type="entry name" value="RecX_HTH2"/>
    <property type="match status" value="1"/>
</dbReference>
<keyword evidence="8" id="KW-1185">Reference proteome</keyword>
<protein>
    <recommendedName>
        <fullName evidence="3">Regulatory protein RecX</fullName>
    </recommendedName>
</protein>
<dbReference type="GO" id="GO:0005737">
    <property type="term" value="C:cytoplasm"/>
    <property type="evidence" value="ECO:0007669"/>
    <property type="project" value="UniProtKB-SubCell"/>
</dbReference>
<evidence type="ECO:0000256" key="3">
    <source>
        <dbReference type="ARBA" id="ARBA00018111"/>
    </source>
</evidence>
<accession>A0A3S0RAM6</accession>
<dbReference type="RefSeq" id="WP_126678605.1">
    <property type="nucleotide sequence ID" value="NZ_RYYU01000001.1"/>
</dbReference>
<evidence type="ECO:0000256" key="4">
    <source>
        <dbReference type="ARBA" id="ARBA00022490"/>
    </source>
</evidence>
<feature type="domain" description="RecX second three-helical" evidence="5">
    <location>
        <begin position="65"/>
        <end position="106"/>
    </location>
</feature>
<dbReference type="InterPro" id="IPR003783">
    <property type="entry name" value="Regulatory_RecX"/>
</dbReference>
<comment type="similarity">
    <text evidence="2">Belongs to the RecX family.</text>
</comment>
<sequence>MRRQTPTNRQPSAVSEEQALARLTTLCANAEHCSGEMLDKMNRWGLGEEAQARIMQHLINNRYVDDERYCRAFVRDKMEYCQWGRRKIEQALYAKHINRETRNAALDEIDDDAFVAILRPLIAAKRRQTKAKSEYEMTMKLMRFAASRGFTIDQIRQCIDAPEDYP</sequence>
<name>A0A3S0RAM6_9BACT</name>
<dbReference type="Gene3D" id="1.10.10.10">
    <property type="entry name" value="Winged helix-like DNA-binding domain superfamily/Winged helix DNA-binding domain"/>
    <property type="match status" value="2"/>
</dbReference>
<keyword evidence="4" id="KW-0963">Cytoplasm</keyword>
<dbReference type="Pfam" id="PF21981">
    <property type="entry name" value="RecX_HTH3"/>
    <property type="match status" value="1"/>
</dbReference>
<evidence type="ECO:0000259" key="5">
    <source>
        <dbReference type="Pfam" id="PF02631"/>
    </source>
</evidence>
<feature type="domain" description="RecX third three-helical" evidence="6">
    <location>
        <begin position="117"/>
        <end position="159"/>
    </location>
</feature>
<gene>
    <name evidence="7" type="ORF">EHV08_06530</name>
</gene>
<dbReference type="Proteomes" id="UP000278983">
    <property type="component" value="Unassembled WGS sequence"/>
</dbReference>
<evidence type="ECO:0000256" key="1">
    <source>
        <dbReference type="ARBA" id="ARBA00004496"/>
    </source>
</evidence>